<comment type="caution">
    <text evidence="2">The sequence shown here is derived from an EMBL/GenBank/DDBJ whole genome shotgun (WGS) entry which is preliminary data.</text>
</comment>
<gene>
    <name evidence="2" type="ORF">A4A49_31084</name>
</gene>
<name>A0A1J6JZM1_NICAT</name>
<reference evidence="2" key="1">
    <citation type="submission" date="2016-11" db="EMBL/GenBank/DDBJ databases">
        <title>The genome of Nicotiana attenuata.</title>
        <authorList>
            <person name="Xu S."/>
            <person name="Brockmoeller T."/>
            <person name="Gaquerel E."/>
            <person name="Navarro A."/>
            <person name="Kuhl H."/>
            <person name="Gase K."/>
            <person name="Ling Z."/>
            <person name="Zhou W."/>
            <person name="Kreitzer C."/>
            <person name="Stanke M."/>
            <person name="Tang H."/>
            <person name="Lyons E."/>
            <person name="Pandey P."/>
            <person name="Pandey S.P."/>
            <person name="Timmermann B."/>
            <person name="Baldwin I.T."/>
        </authorList>
    </citation>
    <scope>NUCLEOTIDE SEQUENCE [LARGE SCALE GENOMIC DNA]</scope>
    <source>
        <strain evidence="2">UT</strain>
    </source>
</reference>
<proteinExistence type="predicted"/>
<dbReference type="Gramene" id="OIT22542">
    <property type="protein sequence ID" value="OIT22542"/>
    <property type="gene ID" value="A4A49_31084"/>
</dbReference>
<organism evidence="2 3">
    <name type="scientific">Nicotiana attenuata</name>
    <name type="common">Coyote tobacco</name>
    <dbReference type="NCBI Taxonomy" id="49451"/>
    <lineage>
        <taxon>Eukaryota</taxon>
        <taxon>Viridiplantae</taxon>
        <taxon>Streptophyta</taxon>
        <taxon>Embryophyta</taxon>
        <taxon>Tracheophyta</taxon>
        <taxon>Spermatophyta</taxon>
        <taxon>Magnoliopsida</taxon>
        <taxon>eudicotyledons</taxon>
        <taxon>Gunneridae</taxon>
        <taxon>Pentapetalae</taxon>
        <taxon>asterids</taxon>
        <taxon>lamiids</taxon>
        <taxon>Solanales</taxon>
        <taxon>Solanaceae</taxon>
        <taxon>Nicotianoideae</taxon>
        <taxon>Nicotianeae</taxon>
        <taxon>Nicotiana</taxon>
    </lineage>
</organism>
<dbReference type="SMR" id="A0A1J6JZM1"/>
<accession>A0A1J6JZM1</accession>
<evidence type="ECO:0000313" key="3">
    <source>
        <dbReference type="Proteomes" id="UP000187609"/>
    </source>
</evidence>
<keyword evidence="1" id="KW-0175">Coiled coil</keyword>
<dbReference type="OMA" id="EACEFED"/>
<dbReference type="Proteomes" id="UP000187609">
    <property type="component" value="Unassembled WGS sequence"/>
</dbReference>
<sequence length="95" mass="10521">MATDKAAERGGDHRHQAILANLERATKEEEKVEKEVDVNEMARLCEAHCQGIAATQGMNERKATAEACEFEDGSGQLAEKCQSLCQQADHFRCNK</sequence>
<feature type="coiled-coil region" evidence="1">
    <location>
        <begin position="15"/>
        <end position="42"/>
    </location>
</feature>
<keyword evidence="3" id="KW-1185">Reference proteome</keyword>
<evidence type="ECO:0000256" key="1">
    <source>
        <dbReference type="SAM" id="Coils"/>
    </source>
</evidence>
<dbReference type="EMBL" id="MJEQ01003620">
    <property type="protein sequence ID" value="OIT22542.1"/>
    <property type="molecule type" value="Genomic_DNA"/>
</dbReference>
<dbReference type="AlphaFoldDB" id="A0A1J6JZM1"/>
<protein>
    <submittedName>
        <fullName evidence="2">Uncharacterized protein</fullName>
    </submittedName>
</protein>
<evidence type="ECO:0000313" key="2">
    <source>
        <dbReference type="EMBL" id="OIT22542.1"/>
    </source>
</evidence>